<dbReference type="GO" id="GO:0004185">
    <property type="term" value="F:serine-type carboxypeptidase activity"/>
    <property type="evidence" value="ECO:0007669"/>
    <property type="project" value="InterPro"/>
</dbReference>
<dbReference type="PANTHER" id="PTHR11802:SF29">
    <property type="entry name" value="SERINE CARBOXYPEPTIDASE-LIKE 19"/>
    <property type="match status" value="1"/>
</dbReference>
<proteinExistence type="inferred from homology"/>
<dbReference type="InterPro" id="IPR001563">
    <property type="entry name" value="Peptidase_S10"/>
</dbReference>
<dbReference type="PRINTS" id="PR00724">
    <property type="entry name" value="CRBOXYPTASEC"/>
</dbReference>
<evidence type="ECO:0000256" key="1">
    <source>
        <dbReference type="ARBA" id="ARBA00009431"/>
    </source>
</evidence>
<comment type="caution">
    <text evidence="3">The sequence shown here is derived from an EMBL/GenBank/DDBJ whole genome shotgun (WGS) entry which is preliminary data.</text>
</comment>
<dbReference type="Pfam" id="PF00450">
    <property type="entry name" value="Peptidase_S10"/>
    <property type="match status" value="1"/>
</dbReference>
<dbReference type="GO" id="GO:0016747">
    <property type="term" value="F:acyltransferase activity, transferring groups other than amino-acyl groups"/>
    <property type="evidence" value="ECO:0007669"/>
    <property type="project" value="TreeGrafter"/>
</dbReference>
<keyword evidence="2" id="KW-0732">Signal</keyword>
<gene>
    <name evidence="3" type="ORF">KI387_027865</name>
</gene>
<dbReference type="FunFam" id="3.40.50.1820:FF:000072">
    <property type="entry name" value="Serine carboxypeptidase-like 19"/>
    <property type="match status" value="1"/>
</dbReference>
<dbReference type="PANTHER" id="PTHR11802">
    <property type="entry name" value="SERINE PROTEASE FAMILY S10 SERINE CARBOXYPEPTIDASE"/>
    <property type="match status" value="1"/>
</dbReference>
<evidence type="ECO:0008006" key="5">
    <source>
        <dbReference type="Google" id="ProtNLM"/>
    </source>
</evidence>
<name>A0AA38L9A4_TAXCH</name>
<reference evidence="3 4" key="1">
    <citation type="journal article" date="2021" name="Nat. Plants">
        <title>The Taxus genome provides insights into paclitaxel biosynthesis.</title>
        <authorList>
            <person name="Xiong X."/>
            <person name="Gou J."/>
            <person name="Liao Q."/>
            <person name="Li Y."/>
            <person name="Zhou Q."/>
            <person name="Bi G."/>
            <person name="Li C."/>
            <person name="Du R."/>
            <person name="Wang X."/>
            <person name="Sun T."/>
            <person name="Guo L."/>
            <person name="Liang H."/>
            <person name="Lu P."/>
            <person name="Wu Y."/>
            <person name="Zhang Z."/>
            <person name="Ro D.K."/>
            <person name="Shang Y."/>
            <person name="Huang S."/>
            <person name="Yan J."/>
        </authorList>
    </citation>
    <scope>NUCLEOTIDE SEQUENCE [LARGE SCALE GENOMIC DNA]</scope>
    <source>
        <strain evidence="3">Ta-2019</strain>
    </source>
</reference>
<accession>A0AA38L9A4</accession>
<dbReference type="Gene3D" id="3.40.50.1820">
    <property type="entry name" value="alpha/beta hydrolase"/>
    <property type="match status" value="1"/>
</dbReference>
<protein>
    <recommendedName>
        <fullName evidence="5">Serine carboxypeptidase</fullName>
    </recommendedName>
</protein>
<feature type="signal peptide" evidence="2">
    <location>
        <begin position="1"/>
        <end position="29"/>
    </location>
</feature>
<dbReference type="EMBL" id="JAHRHJ020000006">
    <property type="protein sequence ID" value="KAH9312830.1"/>
    <property type="molecule type" value="Genomic_DNA"/>
</dbReference>
<dbReference type="InterPro" id="IPR029058">
    <property type="entry name" value="AB_hydrolase_fold"/>
</dbReference>
<dbReference type="SUPFAM" id="SSF53474">
    <property type="entry name" value="alpha/beta-Hydrolases"/>
    <property type="match status" value="1"/>
</dbReference>
<dbReference type="GO" id="GO:0006508">
    <property type="term" value="P:proteolysis"/>
    <property type="evidence" value="ECO:0007669"/>
    <property type="project" value="InterPro"/>
</dbReference>
<dbReference type="GO" id="GO:0019748">
    <property type="term" value="P:secondary metabolic process"/>
    <property type="evidence" value="ECO:0007669"/>
    <property type="project" value="TreeGrafter"/>
</dbReference>
<evidence type="ECO:0000313" key="3">
    <source>
        <dbReference type="EMBL" id="KAH9312830.1"/>
    </source>
</evidence>
<dbReference type="AlphaFoldDB" id="A0AA38L9A4"/>
<sequence length="625" mass="70616">MCPNKSIQDAFLCIVGITMLAGSVQLANGAPENARVESFPGYNGTLHSKIYTGIQMRLDASPIKLWQDRNPMAMAYEPKGFLCLMVHSNDGRQGLIRLAEAQIPNDEDYFQLAALSGTTLHEKQDGEKKGDNNQLASPNITTIGESLGVFNKCLMLHTMTLPYGKHPKGYSINNKESKDDGYTRKREKLVADPTFRILRYSVQRYVTISEAHGRALFYYFVESERNPTKDPVLLWLTGGPGCSSFTGFVYELGPMYFDLNNYSGGLPRLIDNPHSWTKVCNIIFLDSPAGTGFSYSNTTEDYVFGDYKIVSDIYTFLIKWFEAYPEFQSNPIYIGGDSYSGIVVPILAQKIADGIAAGVKPTLNLKGYLVGNGMTDNMFDSAQIPFAHGMALISDELYKETKEACNGKYSSPTNFACLSKLWSIWQGFYELNTANILDASCFPITMKQESIHGQKNPAKRYEKSEVFDQLHEARRRMFSHGWFTRFISQDGYLPIPLQLGYQDRPCPSLDKYHLSYIWAKNPFVREAVHCPFDHLLPSSMVKLEVLEHVKGEIRFAVEPDFHEEQKHGLELSNVLLENENKNENPVAKSELIKEFELKKKQSKILISLQASKMMKKVFLIAPFMS</sequence>
<comment type="similarity">
    <text evidence="1">Belongs to the peptidase S10 family.</text>
</comment>
<organism evidence="3 4">
    <name type="scientific">Taxus chinensis</name>
    <name type="common">Chinese yew</name>
    <name type="synonym">Taxus wallichiana var. chinensis</name>
    <dbReference type="NCBI Taxonomy" id="29808"/>
    <lineage>
        <taxon>Eukaryota</taxon>
        <taxon>Viridiplantae</taxon>
        <taxon>Streptophyta</taxon>
        <taxon>Embryophyta</taxon>
        <taxon>Tracheophyta</taxon>
        <taxon>Spermatophyta</taxon>
        <taxon>Pinopsida</taxon>
        <taxon>Pinidae</taxon>
        <taxon>Conifers II</taxon>
        <taxon>Cupressales</taxon>
        <taxon>Taxaceae</taxon>
        <taxon>Taxus</taxon>
    </lineage>
</organism>
<evidence type="ECO:0000256" key="2">
    <source>
        <dbReference type="SAM" id="SignalP"/>
    </source>
</evidence>
<feature type="chain" id="PRO_5041385990" description="Serine carboxypeptidase" evidence="2">
    <location>
        <begin position="30"/>
        <end position="625"/>
    </location>
</feature>
<evidence type="ECO:0000313" key="4">
    <source>
        <dbReference type="Proteomes" id="UP000824469"/>
    </source>
</evidence>
<dbReference type="Proteomes" id="UP000824469">
    <property type="component" value="Unassembled WGS sequence"/>
</dbReference>
<keyword evidence="4" id="KW-1185">Reference proteome</keyword>